<evidence type="ECO:0000256" key="1">
    <source>
        <dbReference type="SAM" id="Phobius"/>
    </source>
</evidence>
<name>A0ABS7Z7K3_9SPHI</name>
<evidence type="ECO:0000313" key="4">
    <source>
        <dbReference type="Proteomes" id="UP001165302"/>
    </source>
</evidence>
<reference evidence="3" key="1">
    <citation type="submission" date="2020-10" db="EMBL/GenBank/DDBJ databases">
        <authorList>
            <person name="Lu T."/>
            <person name="Wang Q."/>
            <person name="Han X."/>
        </authorList>
    </citation>
    <scope>NUCLEOTIDE SEQUENCE</scope>
    <source>
        <strain evidence="3">WQ 366</strain>
    </source>
</reference>
<dbReference type="Pfam" id="PF01656">
    <property type="entry name" value="CbiA"/>
    <property type="match status" value="1"/>
</dbReference>
<keyword evidence="1" id="KW-1133">Transmembrane helix</keyword>
<feature type="domain" description="CobQ/CobB/MinD/ParA nucleotide binding" evidence="2">
    <location>
        <begin position="3"/>
        <end position="149"/>
    </location>
</feature>
<feature type="transmembrane region" description="Helical" evidence="1">
    <location>
        <begin position="183"/>
        <end position="201"/>
    </location>
</feature>
<dbReference type="SUPFAM" id="SSF52540">
    <property type="entry name" value="P-loop containing nucleoside triphosphate hydrolases"/>
    <property type="match status" value="1"/>
</dbReference>
<dbReference type="EMBL" id="JADEYP010000027">
    <property type="protein sequence ID" value="MCA5006139.1"/>
    <property type="molecule type" value="Genomic_DNA"/>
</dbReference>
<keyword evidence="1" id="KW-0812">Transmembrane</keyword>
<gene>
    <name evidence="3" type="ORF">IPZ78_13370</name>
</gene>
<organism evidence="3 4">
    <name type="scientific">Sphingobacterium bovistauri</name>
    <dbReference type="NCBI Taxonomy" id="2781959"/>
    <lineage>
        <taxon>Bacteria</taxon>
        <taxon>Pseudomonadati</taxon>
        <taxon>Bacteroidota</taxon>
        <taxon>Sphingobacteriia</taxon>
        <taxon>Sphingobacteriales</taxon>
        <taxon>Sphingobacteriaceae</taxon>
        <taxon>Sphingobacterium</taxon>
    </lineage>
</organism>
<keyword evidence="4" id="KW-1185">Reference proteome</keyword>
<dbReference type="InterPro" id="IPR027417">
    <property type="entry name" value="P-loop_NTPase"/>
</dbReference>
<protein>
    <submittedName>
        <fullName evidence="3">ParA family protein</fullName>
    </submittedName>
</protein>
<sequence>MVILIGNQKGGAGKSTITLLLANYLSEVQQQKVTVLDMDYQQSVSSKYVKAKILDNDAPYEVIPADLKHFPILLKVLTKNPNEIVLIDLPGKMDDDGLIPVILSGDLIISPFNYDELSVDSTLLFAMVASKINNQAPIVFIPNRIKSNVRYSTRGEVDNVLKKFGTVTSGISDRIDFQRVSTLYTPAIVLPVILPLFDLIYETYIRRKDIIC</sequence>
<dbReference type="InterPro" id="IPR002586">
    <property type="entry name" value="CobQ/CobB/MinD/ParA_Nub-bd_dom"/>
</dbReference>
<dbReference type="PANTHER" id="PTHR13696:SF99">
    <property type="entry name" value="COBYRINIC ACID AC-DIAMIDE SYNTHASE"/>
    <property type="match status" value="1"/>
</dbReference>
<evidence type="ECO:0000259" key="2">
    <source>
        <dbReference type="Pfam" id="PF01656"/>
    </source>
</evidence>
<dbReference type="RefSeq" id="WP_225554501.1">
    <property type="nucleotide sequence ID" value="NZ_JADEYP010000027.1"/>
</dbReference>
<dbReference type="InterPro" id="IPR050678">
    <property type="entry name" value="DNA_Partitioning_ATPase"/>
</dbReference>
<dbReference type="PANTHER" id="PTHR13696">
    <property type="entry name" value="P-LOOP CONTAINING NUCLEOSIDE TRIPHOSPHATE HYDROLASE"/>
    <property type="match status" value="1"/>
</dbReference>
<accession>A0ABS7Z7K3</accession>
<comment type="caution">
    <text evidence="3">The sequence shown here is derived from an EMBL/GenBank/DDBJ whole genome shotgun (WGS) entry which is preliminary data.</text>
</comment>
<proteinExistence type="predicted"/>
<keyword evidence="1" id="KW-0472">Membrane</keyword>
<evidence type="ECO:0000313" key="3">
    <source>
        <dbReference type="EMBL" id="MCA5006139.1"/>
    </source>
</evidence>
<dbReference type="CDD" id="cd02042">
    <property type="entry name" value="ParAB_family"/>
    <property type="match status" value="1"/>
</dbReference>
<dbReference type="Gene3D" id="3.40.50.300">
    <property type="entry name" value="P-loop containing nucleotide triphosphate hydrolases"/>
    <property type="match status" value="1"/>
</dbReference>
<dbReference type="Proteomes" id="UP001165302">
    <property type="component" value="Unassembled WGS sequence"/>
</dbReference>